<keyword evidence="4" id="KW-1185">Reference proteome</keyword>
<evidence type="ECO:0000256" key="1">
    <source>
        <dbReference type="SAM" id="MobiDB-lite"/>
    </source>
</evidence>
<dbReference type="EMBL" id="FOAN01000014">
    <property type="protein sequence ID" value="SEM54940.1"/>
    <property type="molecule type" value="Genomic_DNA"/>
</dbReference>
<protein>
    <recommendedName>
        <fullName evidence="2">DUF6894 domain-containing protein</fullName>
    </recommendedName>
</protein>
<dbReference type="Proteomes" id="UP000199664">
    <property type="component" value="Unassembled WGS sequence"/>
</dbReference>
<dbReference type="Pfam" id="PF21834">
    <property type="entry name" value="DUF6894"/>
    <property type="match status" value="1"/>
</dbReference>
<evidence type="ECO:0000313" key="4">
    <source>
        <dbReference type="Proteomes" id="UP000199664"/>
    </source>
</evidence>
<dbReference type="InterPro" id="IPR054189">
    <property type="entry name" value="DUF6894"/>
</dbReference>
<gene>
    <name evidence="3" type="ORF">SAMN04515666_1142</name>
</gene>
<evidence type="ECO:0000259" key="2">
    <source>
        <dbReference type="Pfam" id="PF21834"/>
    </source>
</evidence>
<evidence type="ECO:0000313" key="3">
    <source>
        <dbReference type="EMBL" id="SEM54940.1"/>
    </source>
</evidence>
<name>A0A1H7Z927_9HYPH</name>
<reference evidence="4" key="1">
    <citation type="submission" date="2016-10" db="EMBL/GenBank/DDBJ databases">
        <authorList>
            <person name="Varghese N."/>
            <person name="Submissions S."/>
        </authorList>
    </citation>
    <scope>NUCLEOTIDE SEQUENCE [LARGE SCALE GENOMIC DNA]</scope>
    <source>
        <strain evidence="4">LMG 26383,CCUG 61248,R- 45681</strain>
    </source>
</reference>
<dbReference type="AlphaFoldDB" id="A0A1H7Z927"/>
<sequence>MEFPDASAARRDAQIAIAEIARDHIPGKREAHMAVEIDDEHGAAIYRAKLEFSGYDGEEPEMDPDGTRPPQNGPCE</sequence>
<proteinExistence type="predicted"/>
<organism evidence="3 4">
    <name type="scientific">Bosea lupini</name>
    <dbReference type="NCBI Taxonomy" id="1036779"/>
    <lineage>
        <taxon>Bacteria</taxon>
        <taxon>Pseudomonadati</taxon>
        <taxon>Pseudomonadota</taxon>
        <taxon>Alphaproteobacteria</taxon>
        <taxon>Hyphomicrobiales</taxon>
        <taxon>Boseaceae</taxon>
        <taxon>Bosea</taxon>
    </lineage>
</organism>
<feature type="region of interest" description="Disordered" evidence="1">
    <location>
        <begin position="51"/>
        <end position="76"/>
    </location>
</feature>
<feature type="domain" description="DUF6894" evidence="2">
    <location>
        <begin position="1"/>
        <end position="50"/>
    </location>
</feature>
<accession>A0A1H7Z927</accession>